<accession>A0A0C9RDA4</accession>
<organism evidence="1">
    <name type="scientific">Fopius arisanus</name>
    <dbReference type="NCBI Taxonomy" id="64838"/>
    <lineage>
        <taxon>Eukaryota</taxon>
        <taxon>Metazoa</taxon>
        <taxon>Ecdysozoa</taxon>
        <taxon>Arthropoda</taxon>
        <taxon>Hexapoda</taxon>
        <taxon>Insecta</taxon>
        <taxon>Pterygota</taxon>
        <taxon>Neoptera</taxon>
        <taxon>Endopterygota</taxon>
        <taxon>Hymenoptera</taxon>
        <taxon>Apocrita</taxon>
        <taxon>Ichneumonoidea</taxon>
        <taxon>Braconidae</taxon>
        <taxon>Opiinae</taxon>
        <taxon>Fopius</taxon>
    </lineage>
</organism>
<dbReference type="EMBL" id="GBYB01014569">
    <property type="protein sequence ID" value="JAG84336.1"/>
    <property type="molecule type" value="Transcribed_RNA"/>
</dbReference>
<proteinExistence type="predicted"/>
<sequence length="128" mass="15229">MVAARRERAYRREANLWFRWEDPETETWDAENIFGIRDLHAQAEGWLEQEEHQAFLRGARWEGGVGPNTPRARWVRALRAEAREIAAQEEEWGVIYDLEDVWDLKILFGDAPLQLENLHEDWDLGEWV</sequence>
<gene>
    <name evidence="1" type="primary">cheR2</name>
    <name evidence="1" type="ORF">g.25396</name>
</gene>
<protein>
    <submittedName>
        <fullName evidence="1">CheR2 protein</fullName>
    </submittedName>
</protein>
<reference evidence="1" key="1">
    <citation type="submission" date="2015-01" db="EMBL/GenBank/DDBJ databases">
        <title>Transcriptome Assembly of Fopius arisanus.</title>
        <authorList>
            <person name="Geib S."/>
        </authorList>
    </citation>
    <scope>NUCLEOTIDE SEQUENCE</scope>
</reference>
<dbReference type="AlphaFoldDB" id="A0A0C9RDA4"/>
<evidence type="ECO:0000313" key="1">
    <source>
        <dbReference type="EMBL" id="JAG84336.1"/>
    </source>
</evidence>
<name>A0A0C9RDA4_9HYME</name>